<keyword evidence="6 9" id="KW-0418">Kinase</keyword>
<dbReference type="GO" id="GO:0005524">
    <property type="term" value="F:ATP binding"/>
    <property type="evidence" value="ECO:0007669"/>
    <property type="project" value="UniProtKB-UniRule"/>
</dbReference>
<gene>
    <name evidence="9" type="primary">argB</name>
    <name evidence="11" type="ordered locus">Ilyop_2589</name>
</gene>
<dbReference type="InterPro" id="IPR036393">
    <property type="entry name" value="AceGlu_kinase-like_sf"/>
</dbReference>
<dbReference type="FunFam" id="3.40.1160.10:FF:000004">
    <property type="entry name" value="Acetylglutamate kinase"/>
    <property type="match status" value="1"/>
</dbReference>
<keyword evidence="3 9" id="KW-0028">Amino-acid biosynthesis</keyword>
<dbReference type="PIRSF" id="PIRSF000728">
    <property type="entry name" value="NAGK"/>
    <property type="match status" value="1"/>
</dbReference>
<dbReference type="InterPro" id="IPR001048">
    <property type="entry name" value="Asp/Glu/Uridylate_kinase"/>
</dbReference>
<feature type="site" description="Transition state stabilizer" evidence="9">
    <location>
        <position position="29"/>
    </location>
</feature>
<feature type="site" description="Transition state stabilizer" evidence="9">
    <location>
        <position position="248"/>
    </location>
</feature>
<dbReference type="PRINTS" id="PR00474">
    <property type="entry name" value="GLU5KINASE"/>
</dbReference>
<dbReference type="RefSeq" id="WP_013389004.1">
    <property type="nucleotide sequence ID" value="NC_014633.1"/>
</dbReference>
<dbReference type="Proteomes" id="UP000006875">
    <property type="component" value="Plasmid pILYOP01"/>
</dbReference>
<organism evidence="11 12">
    <name type="scientific">Ilyobacter polytropus (strain ATCC 51220 / DSM 2926 / LMG 16218 / CuHBu1)</name>
    <dbReference type="NCBI Taxonomy" id="572544"/>
    <lineage>
        <taxon>Bacteria</taxon>
        <taxon>Fusobacteriati</taxon>
        <taxon>Fusobacteriota</taxon>
        <taxon>Fusobacteriia</taxon>
        <taxon>Fusobacteriales</taxon>
        <taxon>Fusobacteriaceae</taxon>
        <taxon>Ilyobacter</taxon>
    </lineage>
</organism>
<comment type="function">
    <text evidence="9">Catalyzes the ATP-dependent phosphorylation of N-acetyl-L-glutamate.</text>
</comment>
<evidence type="ECO:0000259" key="10">
    <source>
        <dbReference type="Pfam" id="PF00696"/>
    </source>
</evidence>
<comment type="catalytic activity">
    <reaction evidence="8 9">
        <text>N-acetyl-L-glutamate + ATP = N-acetyl-L-glutamyl 5-phosphate + ADP</text>
        <dbReference type="Rhea" id="RHEA:14629"/>
        <dbReference type="ChEBI" id="CHEBI:30616"/>
        <dbReference type="ChEBI" id="CHEBI:44337"/>
        <dbReference type="ChEBI" id="CHEBI:57936"/>
        <dbReference type="ChEBI" id="CHEBI:456216"/>
        <dbReference type="EC" id="2.7.2.8"/>
    </reaction>
</comment>
<dbReference type="OrthoDB" id="9803155at2"/>
<evidence type="ECO:0000256" key="3">
    <source>
        <dbReference type="ARBA" id="ARBA00022605"/>
    </source>
</evidence>
<protein>
    <recommendedName>
        <fullName evidence="9">Acetylglutamate kinase</fullName>
        <ecNumber evidence="9">2.7.2.8</ecNumber>
    </recommendedName>
    <alternativeName>
        <fullName evidence="9">N-acetyl-L-glutamate 5-phosphotransferase</fullName>
    </alternativeName>
    <alternativeName>
        <fullName evidence="9">NAG kinase</fullName>
        <shortName evidence="9">NAGK</shortName>
    </alternativeName>
</protein>
<dbReference type="EC" id="2.7.2.8" evidence="9"/>
<keyword evidence="5 9" id="KW-0547">Nucleotide-binding</keyword>
<keyword evidence="7 9" id="KW-0067">ATP-binding</keyword>
<dbReference type="InterPro" id="IPR004662">
    <property type="entry name" value="AcgluKinase_fam"/>
</dbReference>
<evidence type="ECO:0000256" key="6">
    <source>
        <dbReference type="ARBA" id="ARBA00022777"/>
    </source>
</evidence>
<dbReference type="UniPathway" id="UPA00068">
    <property type="reaction ID" value="UER00107"/>
</dbReference>
<evidence type="ECO:0000256" key="2">
    <source>
        <dbReference type="ARBA" id="ARBA00022571"/>
    </source>
</evidence>
<feature type="binding site" evidence="9">
    <location>
        <position position="86"/>
    </location>
    <ligand>
        <name>substrate</name>
    </ligand>
</feature>
<sequence>MQKQIEKAEMLVEALPYIKKFAGKTVVVKYGGNAMINDEIKDQVMKDIVLMKYVGVNPVIVHGGGPAINSMLAKIGKEAEFKMGNRVTDEETMEIVEMVLSGKVNKGIVAGINRHGGKAIGLSGKDGNLILARKKYLMDGKEKVDIGFVGEVKKINASIIEDLQKDGFIPVISTVGVDEDGNTYNINADYVAGAIAGALNADKFLFMTDVPGLLRDINDPSSKISVLKYNEAKDLIEDGTISGGMLPKIDACMTALDAGAENVHIIDGRVKHTILLELFTDSGIGTMIVKDYRIVR</sequence>
<comment type="pathway">
    <text evidence="1 9">Amino-acid biosynthesis; L-arginine biosynthesis; N(2)-acetyl-L-ornithine from L-glutamate: step 2/4.</text>
</comment>
<evidence type="ECO:0000256" key="8">
    <source>
        <dbReference type="ARBA" id="ARBA00048141"/>
    </source>
</evidence>
<dbReference type="PANTHER" id="PTHR23342:SF0">
    <property type="entry name" value="N-ACETYLGLUTAMATE SYNTHASE, MITOCHONDRIAL"/>
    <property type="match status" value="1"/>
</dbReference>
<name>E3HC20_ILYPC</name>
<dbReference type="HOGENOM" id="CLU_053680_0_0_0"/>
<evidence type="ECO:0000256" key="4">
    <source>
        <dbReference type="ARBA" id="ARBA00022679"/>
    </source>
</evidence>
<dbReference type="HAMAP" id="MF_00082">
    <property type="entry name" value="ArgB"/>
    <property type="match status" value="1"/>
</dbReference>
<comment type="subcellular location">
    <subcellularLocation>
        <location evidence="9">Cytoplasm</location>
    </subcellularLocation>
</comment>
<keyword evidence="9" id="KW-0963">Cytoplasm</keyword>
<evidence type="ECO:0000256" key="7">
    <source>
        <dbReference type="ARBA" id="ARBA00022840"/>
    </source>
</evidence>
<dbReference type="InterPro" id="IPR037528">
    <property type="entry name" value="ArgB"/>
</dbReference>
<feature type="binding site" evidence="9">
    <location>
        <begin position="64"/>
        <end position="65"/>
    </location>
    <ligand>
        <name>substrate</name>
    </ligand>
</feature>
<evidence type="ECO:0000313" key="12">
    <source>
        <dbReference type="Proteomes" id="UP000006875"/>
    </source>
</evidence>
<dbReference type="GO" id="GO:0042450">
    <property type="term" value="P:L-arginine biosynthetic process via ornithine"/>
    <property type="evidence" value="ECO:0007669"/>
    <property type="project" value="UniProtKB-UniRule"/>
</dbReference>
<dbReference type="PANTHER" id="PTHR23342">
    <property type="entry name" value="N-ACETYLGLUTAMATE SYNTHASE"/>
    <property type="match status" value="1"/>
</dbReference>
<dbReference type="InterPro" id="IPR041727">
    <property type="entry name" value="NAGK-C"/>
</dbReference>
<dbReference type="SUPFAM" id="SSF53633">
    <property type="entry name" value="Carbamate kinase-like"/>
    <property type="match status" value="1"/>
</dbReference>
<dbReference type="GO" id="GO:0005737">
    <property type="term" value="C:cytoplasm"/>
    <property type="evidence" value="ECO:0007669"/>
    <property type="project" value="UniProtKB-SubCell"/>
</dbReference>
<dbReference type="KEGG" id="ipo:Ilyop_2589"/>
<feature type="binding site" evidence="9">
    <location>
        <position position="185"/>
    </location>
    <ligand>
        <name>substrate</name>
    </ligand>
</feature>
<dbReference type="Gene3D" id="3.40.1160.10">
    <property type="entry name" value="Acetylglutamate kinase-like"/>
    <property type="match status" value="1"/>
</dbReference>
<dbReference type="Pfam" id="PF00696">
    <property type="entry name" value="AA_kinase"/>
    <property type="match status" value="1"/>
</dbReference>
<dbReference type="AlphaFoldDB" id="E3HC20"/>
<evidence type="ECO:0000313" key="11">
    <source>
        <dbReference type="EMBL" id="ADO84346.1"/>
    </source>
</evidence>
<keyword evidence="4 9" id="KW-0808">Transferase</keyword>
<geneLocation type="plasmid" evidence="11 12">
    <name>pILYOP01</name>
</geneLocation>
<reference evidence="11 12" key="1">
    <citation type="journal article" date="2010" name="Stand. Genomic Sci.">
        <title>Complete genome sequence of Ilyobacter polytropus type strain (CuHbu1).</title>
        <authorList>
            <person name="Sikorski J."/>
            <person name="Chertkov O."/>
            <person name="Lapidus A."/>
            <person name="Nolan M."/>
            <person name="Lucas S."/>
            <person name="Del Rio T.G."/>
            <person name="Tice H."/>
            <person name="Cheng J.F."/>
            <person name="Tapia R."/>
            <person name="Han C."/>
            <person name="Goodwin L."/>
            <person name="Pitluck S."/>
            <person name="Liolios K."/>
            <person name="Ivanova N."/>
            <person name="Mavromatis K."/>
            <person name="Mikhailova N."/>
            <person name="Pati A."/>
            <person name="Chen A."/>
            <person name="Palaniappan K."/>
            <person name="Land M."/>
            <person name="Hauser L."/>
            <person name="Chang Y.J."/>
            <person name="Jeffries C.D."/>
            <person name="Brambilla E."/>
            <person name="Yasawong M."/>
            <person name="Rohde M."/>
            <person name="Pukall R."/>
            <person name="Spring S."/>
            <person name="Goker M."/>
            <person name="Woyke T."/>
            <person name="Bristow J."/>
            <person name="Eisen J.A."/>
            <person name="Markowitz V."/>
            <person name="Hugenholtz P."/>
            <person name="Kyrpides N.C."/>
            <person name="Klenk H.P."/>
        </authorList>
    </citation>
    <scope>NUCLEOTIDE SEQUENCE [LARGE SCALE GENOMIC DNA]</scope>
    <source>
        <strain evidence="12">ATCC 51220 / DSM 2926 / LMG 16218 / CuHBu1</strain>
        <plasmid evidence="12">pILYOP01</plasmid>
    </source>
</reference>
<dbReference type="NCBIfam" id="TIGR00761">
    <property type="entry name" value="argB"/>
    <property type="match status" value="1"/>
</dbReference>
<dbReference type="InterPro" id="IPR001057">
    <property type="entry name" value="Glu/AcGlu_kinase"/>
</dbReference>
<keyword evidence="11" id="KW-0614">Plasmid</keyword>
<evidence type="ECO:0000256" key="9">
    <source>
        <dbReference type="HAMAP-Rule" id="MF_00082"/>
    </source>
</evidence>
<keyword evidence="12" id="KW-1185">Reference proteome</keyword>
<dbReference type="GO" id="GO:0003991">
    <property type="term" value="F:acetylglutamate kinase activity"/>
    <property type="evidence" value="ECO:0007669"/>
    <property type="project" value="UniProtKB-UniRule"/>
</dbReference>
<dbReference type="EMBL" id="CP002282">
    <property type="protein sequence ID" value="ADO84346.1"/>
    <property type="molecule type" value="Genomic_DNA"/>
</dbReference>
<accession>E3HC20</accession>
<dbReference type="CDD" id="cd04250">
    <property type="entry name" value="AAK_NAGK-C"/>
    <property type="match status" value="1"/>
</dbReference>
<evidence type="ECO:0000256" key="5">
    <source>
        <dbReference type="ARBA" id="ARBA00022741"/>
    </source>
</evidence>
<evidence type="ECO:0000256" key="1">
    <source>
        <dbReference type="ARBA" id="ARBA00004828"/>
    </source>
</evidence>
<keyword evidence="2 9" id="KW-0055">Arginine biosynthesis</keyword>
<proteinExistence type="inferred from homology"/>
<comment type="similarity">
    <text evidence="9">Belongs to the acetylglutamate kinase family. ArgB subfamily.</text>
</comment>
<feature type="domain" description="Aspartate/glutamate/uridylate kinase" evidence="10">
    <location>
        <begin position="24"/>
        <end position="267"/>
    </location>
</feature>